<accession>M7AYH2</accession>
<dbReference type="Proteomes" id="UP000031443">
    <property type="component" value="Unassembled WGS sequence"/>
</dbReference>
<feature type="region of interest" description="Disordered" evidence="1">
    <location>
        <begin position="39"/>
        <end position="60"/>
    </location>
</feature>
<evidence type="ECO:0000256" key="1">
    <source>
        <dbReference type="SAM" id="MobiDB-lite"/>
    </source>
</evidence>
<reference evidence="3" key="1">
    <citation type="journal article" date="2013" name="Nat. Genet.">
        <title>The draft genomes of soft-shell turtle and green sea turtle yield insights into the development and evolution of the turtle-specific body plan.</title>
        <authorList>
            <person name="Wang Z."/>
            <person name="Pascual-Anaya J."/>
            <person name="Zadissa A."/>
            <person name="Li W."/>
            <person name="Niimura Y."/>
            <person name="Huang Z."/>
            <person name="Li C."/>
            <person name="White S."/>
            <person name="Xiong Z."/>
            <person name="Fang D."/>
            <person name="Wang B."/>
            <person name="Ming Y."/>
            <person name="Chen Y."/>
            <person name="Zheng Y."/>
            <person name="Kuraku S."/>
            <person name="Pignatelli M."/>
            <person name="Herrero J."/>
            <person name="Beal K."/>
            <person name="Nozawa M."/>
            <person name="Li Q."/>
            <person name="Wang J."/>
            <person name="Zhang H."/>
            <person name="Yu L."/>
            <person name="Shigenobu S."/>
            <person name="Wang J."/>
            <person name="Liu J."/>
            <person name="Flicek P."/>
            <person name="Searle S."/>
            <person name="Wang J."/>
            <person name="Kuratani S."/>
            <person name="Yin Y."/>
            <person name="Aken B."/>
            <person name="Zhang G."/>
            <person name="Irie N."/>
        </authorList>
    </citation>
    <scope>NUCLEOTIDE SEQUENCE [LARGE SCALE GENOMIC DNA]</scope>
</reference>
<gene>
    <name evidence="2" type="ORF">UY3_13154</name>
</gene>
<dbReference type="AlphaFoldDB" id="M7AYH2"/>
<proteinExistence type="predicted"/>
<name>M7AYH2_CHEMY</name>
<protein>
    <submittedName>
        <fullName evidence="2">Uncharacterized protein</fullName>
    </submittedName>
</protein>
<dbReference type="EMBL" id="KB554236">
    <property type="protein sequence ID" value="EMP29784.1"/>
    <property type="molecule type" value="Genomic_DNA"/>
</dbReference>
<sequence>MAPLRLLRVPMAPLQWPPLALQWELRRRCLWTGQCAEPPGHASVAEPEKGHAAASGSRLRKAQKCNTGAQTCNKMESTLQQNTVIQSRRSADIVNSQSTLGAVYVQQNYQFELQQSQSRHNSRDVLSHTQHTQLHRAVVPNLSVGIAYCYSQKTVAGAGHPAAEMPLRSSSGKKHHRRNAAEKQQCFSAAFQRHGIMWAHKNAPMGAMVPVGTALVTTGIGHQYVWGTTLPGAGMKGKQWSRRPTQPSTSTLIPTTEVRPKYYSSQDTRPGIGNLWHTAHRRLLGGSSAAVVAVAIQRQLLGAAKLVEPPLAEASLLKEHLVTDNIFKRFQ</sequence>
<keyword evidence="3" id="KW-1185">Reference proteome</keyword>
<organism evidence="2 3">
    <name type="scientific">Chelonia mydas</name>
    <name type="common">Green sea-turtle</name>
    <name type="synonym">Chelonia agassizi</name>
    <dbReference type="NCBI Taxonomy" id="8469"/>
    <lineage>
        <taxon>Eukaryota</taxon>
        <taxon>Metazoa</taxon>
        <taxon>Chordata</taxon>
        <taxon>Craniata</taxon>
        <taxon>Vertebrata</taxon>
        <taxon>Euteleostomi</taxon>
        <taxon>Archelosauria</taxon>
        <taxon>Testudinata</taxon>
        <taxon>Testudines</taxon>
        <taxon>Cryptodira</taxon>
        <taxon>Durocryptodira</taxon>
        <taxon>Americhelydia</taxon>
        <taxon>Chelonioidea</taxon>
        <taxon>Cheloniidae</taxon>
        <taxon>Chelonia</taxon>
    </lineage>
</organism>
<evidence type="ECO:0000313" key="3">
    <source>
        <dbReference type="Proteomes" id="UP000031443"/>
    </source>
</evidence>
<evidence type="ECO:0000313" key="2">
    <source>
        <dbReference type="EMBL" id="EMP29784.1"/>
    </source>
</evidence>